<protein>
    <submittedName>
        <fullName evidence="1">Uncharacterized protein</fullName>
    </submittedName>
</protein>
<sequence length="21" mass="2651">MFKHPTSWLPKTQYCNNLWQQ</sequence>
<evidence type="ECO:0000313" key="1">
    <source>
        <dbReference type="EMBL" id="JAH62386.1"/>
    </source>
</evidence>
<organism evidence="1">
    <name type="scientific">Anguilla anguilla</name>
    <name type="common">European freshwater eel</name>
    <name type="synonym">Muraena anguilla</name>
    <dbReference type="NCBI Taxonomy" id="7936"/>
    <lineage>
        <taxon>Eukaryota</taxon>
        <taxon>Metazoa</taxon>
        <taxon>Chordata</taxon>
        <taxon>Craniata</taxon>
        <taxon>Vertebrata</taxon>
        <taxon>Euteleostomi</taxon>
        <taxon>Actinopterygii</taxon>
        <taxon>Neopterygii</taxon>
        <taxon>Teleostei</taxon>
        <taxon>Anguilliformes</taxon>
        <taxon>Anguillidae</taxon>
        <taxon>Anguilla</taxon>
    </lineage>
</organism>
<accession>A0A0E9U976</accession>
<dbReference type="EMBL" id="GBXM01046191">
    <property type="protein sequence ID" value="JAH62386.1"/>
    <property type="molecule type" value="Transcribed_RNA"/>
</dbReference>
<dbReference type="AlphaFoldDB" id="A0A0E9U976"/>
<reference evidence="1" key="2">
    <citation type="journal article" date="2015" name="Fish Shellfish Immunol.">
        <title>Early steps in the European eel (Anguilla anguilla)-Vibrio vulnificus interaction in the gills: Role of the RtxA13 toxin.</title>
        <authorList>
            <person name="Callol A."/>
            <person name="Pajuelo D."/>
            <person name="Ebbesson L."/>
            <person name="Teles M."/>
            <person name="MacKenzie S."/>
            <person name="Amaro C."/>
        </authorList>
    </citation>
    <scope>NUCLEOTIDE SEQUENCE</scope>
</reference>
<proteinExistence type="predicted"/>
<reference evidence="1" key="1">
    <citation type="submission" date="2014-11" db="EMBL/GenBank/DDBJ databases">
        <authorList>
            <person name="Amaro Gonzalez C."/>
        </authorList>
    </citation>
    <scope>NUCLEOTIDE SEQUENCE</scope>
</reference>
<name>A0A0E9U976_ANGAN</name>